<dbReference type="EMBL" id="QNRX01000001">
    <property type="protein sequence ID" value="RBP70008.1"/>
    <property type="molecule type" value="Genomic_DNA"/>
</dbReference>
<proteinExistence type="predicted"/>
<organism evidence="2 3">
    <name type="scientific">Alkalibaculum bacchi</name>
    <dbReference type="NCBI Taxonomy" id="645887"/>
    <lineage>
        <taxon>Bacteria</taxon>
        <taxon>Bacillati</taxon>
        <taxon>Bacillota</taxon>
        <taxon>Clostridia</taxon>
        <taxon>Eubacteriales</taxon>
        <taxon>Eubacteriaceae</taxon>
        <taxon>Alkalibaculum</taxon>
    </lineage>
</organism>
<dbReference type="AlphaFoldDB" id="A0A366II90"/>
<protein>
    <submittedName>
        <fullName evidence="2">ATPase family protein associated with various cellular activities (AAA)</fullName>
    </submittedName>
</protein>
<dbReference type="RefSeq" id="WP_113919221.1">
    <property type="nucleotide sequence ID" value="NZ_QNRX01000001.1"/>
</dbReference>
<dbReference type="CDD" id="cd00009">
    <property type="entry name" value="AAA"/>
    <property type="match status" value="1"/>
</dbReference>
<dbReference type="Pfam" id="PF00004">
    <property type="entry name" value="AAA"/>
    <property type="match status" value="1"/>
</dbReference>
<dbReference type="SUPFAM" id="SSF52540">
    <property type="entry name" value="P-loop containing nucleoside triphosphate hydrolases"/>
    <property type="match status" value="1"/>
</dbReference>
<dbReference type="InterPro" id="IPR027417">
    <property type="entry name" value="P-loop_NTPase"/>
</dbReference>
<dbReference type="Gene3D" id="3.40.50.300">
    <property type="entry name" value="P-loop containing nucleotide triphosphate hydrolases"/>
    <property type="match status" value="1"/>
</dbReference>
<dbReference type="SMART" id="SM00382">
    <property type="entry name" value="AAA"/>
    <property type="match status" value="1"/>
</dbReference>
<dbReference type="Proteomes" id="UP000253490">
    <property type="component" value="Unassembled WGS sequence"/>
</dbReference>
<accession>A0A366II90</accession>
<evidence type="ECO:0000259" key="1">
    <source>
        <dbReference type="SMART" id="SM00382"/>
    </source>
</evidence>
<dbReference type="InterPro" id="IPR003593">
    <property type="entry name" value="AAA+_ATPase"/>
</dbReference>
<keyword evidence="3" id="KW-1185">Reference proteome</keyword>
<dbReference type="GO" id="GO:0005524">
    <property type="term" value="F:ATP binding"/>
    <property type="evidence" value="ECO:0007669"/>
    <property type="project" value="InterPro"/>
</dbReference>
<dbReference type="OrthoDB" id="9808317at2"/>
<comment type="caution">
    <text evidence="2">The sequence shown here is derived from an EMBL/GenBank/DDBJ whole genome shotgun (WGS) entry which is preliminary data.</text>
</comment>
<dbReference type="InterPro" id="IPR003959">
    <property type="entry name" value="ATPase_AAA_core"/>
</dbReference>
<evidence type="ECO:0000313" key="2">
    <source>
        <dbReference type="EMBL" id="RBP70008.1"/>
    </source>
</evidence>
<evidence type="ECO:0000313" key="3">
    <source>
        <dbReference type="Proteomes" id="UP000253490"/>
    </source>
</evidence>
<name>A0A366II90_9FIRM</name>
<dbReference type="GO" id="GO:0016887">
    <property type="term" value="F:ATP hydrolysis activity"/>
    <property type="evidence" value="ECO:0007669"/>
    <property type="project" value="InterPro"/>
</dbReference>
<feature type="domain" description="AAA+ ATPase" evidence="1">
    <location>
        <begin position="32"/>
        <end position="188"/>
    </location>
</feature>
<sequence length="501" mass="58943">MNIEEAKEQIKNSVRIYLKKDEYDDYKIPLVRQRPIFLLGPPGIGKTAIMEQIAQELGVALVSYSMTHHTRQSALGLPFIEKKFYGNQEYSVSEYTMSEIIATVYETMEESKVKEGILFLDEINCVSETLAPAMLQFLQYKIFGRHKVPEGWVIVTAGNPPQYNKSVREFDIVTMDRLKILEVTEEYEIWKKYASKKGIHGSILTYLDIKKDDFYLVETAIGEKSYVTARGWEDLSEAIALYEEENLTVNEVLVSQYIRNKKIAKNYAIYYDLYQKYKKDYKIGEILEGYADENIKKRAKEAKFDERLSLINLLLEAMQRDIRKNLFTESYLMDLVKVLKQIKVDLNESKNPPIDVLDEHIDELTLCLEKEKKANSLSYEKKRNYQLIIKILEENRTQMKNENITQHLEVYEYIKKNFDESVKNMREETRKVQKKMHHMFAFVEQVYGEGQEIFILVTELTADYYSAKFISNKGSEDYYKHNKKLMFLDRQKEILDKLAES</sequence>
<gene>
    <name evidence="2" type="ORF">DES36_10159</name>
</gene>
<reference evidence="2 3" key="1">
    <citation type="submission" date="2018-06" db="EMBL/GenBank/DDBJ databases">
        <title>Genomic Encyclopedia of Type Strains, Phase IV (KMG-IV): sequencing the most valuable type-strain genomes for metagenomic binning, comparative biology and taxonomic classification.</title>
        <authorList>
            <person name="Goeker M."/>
        </authorList>
    </citation>
    <scope>NUCLEOTIDE SEQUENCE [LARGE SCALE GENOMIC DNA]</scope>
    <source>
        <strain evidence="2 3">DSM 22112</strain>
    </source>
</reference>